<accession>A0A1W2AU64</accession>
<evidence type="ECO:0000313" key="1">
    <source>
        <dbReference type="EMBL" id="SMC63748.1"/>
    </source>
</evidence>
<dbReference type="OrthoDB" id="1119204at2"/>
<dbReference type="Gene3D" id="2.60.40.10">
    <property type="entry name" value="Immunoglobulins"/>
    <property type="match status" value="1"/>
</dbReference>
<gene>
    <name evidence="1" type="ORF">SAMN02746065_10673</name>
</gene>
<evidence type="ECO:0000313" key="2">
    <source>
        <dbReference type="Proteomes" id="UP000192418"/>
    </source>
</evidence>
<dbReference type="Proteomes" id="UP000192418">
    <property type="component" value="Unassembled WGS sequence"/>
</dbReference>
<dbReference type="EMBL" id="FWXY01000006">
    <property type="protein sequence ID" value="SMC63748.1"/>
    <property type="molecule type" value="Genomic_DNA"/>
</dbReference>
<keyword evidence="2" id="KW-1185">Reference proteome</keyword>
<dbReference type="InterPro" id="IPR013783">
    <property type="entry name" value="Ig-like_fold"/>
</dbReference>
<dbReference type="AlphaFoldDB" id="A0A1W2AU64"/>
<name>A0A1W2AU64_9BACT</name>
<dbReference type="RefSeq" id="WP_084067975.1">
    <property type="nucleotide sequence ID" value="NZ_FWXY01000006.1"/>
</dbReference>
<sequence>MPKNTIFFLLFIAINIWSPLVNASFVTSPLRLDFKIKPGETATQHITITSIGNSPITVKTFIKDFKINPNGKDIELSPGEVNRSCSSWIALQKEFELNPGDKNQARVTISVPKNASGSYWCDVFATQTCDPKPRTLKKGEVQMVIGIIQRWKVRVHVDVPVNNVNNGGITDMQIIPASQDKSPSINVEFDNTGNTILRCSGRIELKNEEGETIREIPLGKNKKFTVYPESKKNILTQITEKISPGNYVALAVIDYDGDNLIAGELEFEVR</sequence>
<organism evidence="1 2">
    <name type="scientific">Desulfocicer vacuolatum DSM 3385</name>
    <dbReference type="NCBI Taxonomy" id="1121400"/>
    <lineage>
        <taxon>Bacteria</taxon>
        <taxon>Pseudomonadati</taxon>
        <taxon>Thermodesulfobacteriota</taxon>
        <taxon>Desulfobacteria</taxon>
        <taxon>Desulfobacterales</taxon>
        <taxon>Desulfobacteraceae</taxon>
        <taxon>Desulfocicer</taxon>
    </lineage>
</organism>
<protein>
    <submittedName>
        <fullName evidence="1">Uncharacterized protein</fullName>
    </submittedName>
</protein>
<reference evidence="1 2" key="1">
    <citation type="submission" date="2017-04" db="EMBL/GenBank/DDBJ databases">
        <authorList>
            <person name="Afonso C.L."/>
            <person name="Miller P.J."/>
            <person name="Scott M.A."/>
            <person name="Spackman E."/>
            <person name="Goraichik I."/>
            <person name="Dimitrov K.M."/>
            <person name="Suarez D.L."/>
            <person name="Swayne D.E."/>
        </authorList>
    </citation>
    <scope>NUCLEOTIDE SEQUENCE [LARGE SCALE GENOMIC DNA]</scope>
    <source>
        <strain evidence="1 2">DSM 3385</strain>
    </source>
</reference>
<dbReference type="STRING" id="1121400.SAMN02746065_10673"/>
<proteinExistence type="predicted"/>